<keyword evidence="6" id="KW-0812">Transmembrane</keyword>
<proteinExistence type="inferred from homology"/>
<dbReference type="PANTHER" id="PTHR45941:SF4">
    <property type="entry name" value="ST6 N-ACETYLGALACTOSAMINIDE ALPHA-2,6-SIALYLTRANSFERASE 2"/>
    <property type="match status" value="1"/>
</dbReference>
<dbReference type="Pfam" id="PF00777">
    <property type="entry name" value="Glyco_transf_29"/>
    <property type="match status" value="1"/>
</dbReference>
<feature type="region of interest" description="Disordered" evidence="17">
    <location>
        <begin position="101"/>
        <end position="125"/>
    </location>
</feature>
<evidence type="ECO:0000256" key="2">
    <source>
        <dbReference type="ARBA" id="ARBA00004922"/>
    </source>
</evidence>
<evidence type="ECO:0000256" key="9">
    <source>
        <dbReference type="ARBA" id="ARBA00023034"/>
    </source>
</evidence>
<keyword evidence="8" id="KW-1133">Transmembrane helix</keyword>
<evidence type="ECO:0000256" key="10">
    <source>
        <dbReference type="ARBA" id="ARBA00023136"/>
    </source>
</evidence>
<dbReference type="InterPro" id="IPR038578">
    <property type="entry name" value="GT29-like_sf"/>
</dbReference>
<name>A0A8T2LDU6_ASTMX</name>
<evidence type="ECO:0000256" key="12">
    <source>
        <dbReference type="ARBA" id="ARBA00023180"/>
    </source>
</evidence>
<keyword evidence="5" id="KW-0808">Transferase</keyword>
<keyword evidence="9" id="KW-0333">Golgi apparatus</keyword>
<dbReference type="PANTHER" id="PTHR45941">
    <property type="entry name" value="ALPHA-N-ACETYLGALACTOSAMINIDE ALPHA-2,6-SIALYLTRANSFERASE 2-LIKE-RELATED"/>
    <property type="match status" value="1"/>
</dbReference>
<keyword evidence="10" id="KW-0472">Membrane</keyword>
<dbReference type="EC" id="2.4.3.3" evidence="14"/>
<protein>
    <recommendedName>
        <fullName evidence="14">alpha-N-acetylgalactosaminide alpha-2,6-sialyltransferase</fullName>
        <ecNumber evidence="14">2.4.3.3</ecNumber>
    </recommendedName>
</protein>
<keyword evidence="4" id="KW-0328">Glycosyltransferase</keyword>
<evidence type="ECO:0000256" key="15">
    <source>
        <dbReference type="ARBA" id="ARBA00050664"/>
    </source>
</evidence>
<evidence type="ECO:0000256" key="14">
    <source>
        <dbReference type="ARBA" id="ARBA00039109"/>
    </source>
</evidence>
<dbReference type="FunFam" id="3.90.1480.20:FF:000015">
    <property type="entry name" value="Lactosylceramide alpha-2,3-sialyltransferase"/>
    <property type="match status" value="1"/>
</dbReference>
<dbReference type="AlphaFoldDB" id="A0A8T2LDU6"/>
<evidence type="ECO:0000256" key="8">
    <source>
        <dbReference type="ARBA" id="ARBA00022989"/>
    </source>
</evidence>
<sequence>MTGCLAHRSLMVAFLVLTAVLGFYVLCLSLDTKWSHQDQNTIYSHKRPPDSRGGSSNTSEEDLLTLKFLMIHTDEFEPRIKKLESQKDADPEINSKRLIKPAKTVTVPNRTSRTNTTSRTSAPKAAVKPTVPDFIGDRYASDPVLIQTSCVESIRARVSGTNFSARFLGDVPVLQWADHFSPEEYRRLSRYPGAHGWGSVGIDVLNVSLAVLNTTANQEMFDDWGNRGNGSRCIRCAVVGNGGILKGSKKGEEIDQHHYVFRTNGAVIKGFEEDVGSRTSHYTFSTNTLRNSMRSYAGAGYHGPPLHTETRFVFLPDHDRDYILMRAAATHTAILQGPEKSAGPPQYFGANVTVEKFKMYHPDFIRYVRNRFLHSHMLNTRYKDIYRPSTGAVMLLAALHTCDEVNAYGFMTSDYNKYSDHYYDKTHHPVHFYANHDLQLEQKLWKELHDAKLIKLYMRT</sequence>
<comment type="caution">
    <text evidence="18">The sequence shown here is derived from an EMBL/GenBank/DDBJ whole genome shotgun (WGS) entry which is preliminary data.</text>
</comment>
<comment type="pathway">
    <text evidence="2">Protein modification; protein glycosylation.</text>
</comment>
<dbReference type="EMBL" id="JAICCE010000015">
    <property type="protein sequence ID" value="KAG9268095.1"/>
    <property type="molecule type" value="Genomic_DNA"/>
</dbReference>
<evidence type="ECO:0000256" key="6">
    <source>
        <dbReference type="ARBA" id="ARBA00022692"/>
    </source>
</evidence>
<reference evidence="18 19" key="1">
    <citation type="submission" date="2021-07" db="EMBL/GenBank/DDBJ databases">
        <authorList>
            <person name="Imarazene B."/>
            <person name="Zahm M."/>
            <person name="Klopp C."/>
            <person name="Cabau C."/>
            <person name="Beille S."/>
            <person name="Jouanno E."/>
            <person name="Castinel A."/>
            <person name="Lluch J."/>
            <person name="Gil L."/>
            <person name="Kuchtly C."/>
            <person name="Lopez Roques C."/>
            <person name="Donnadieu C."/>
            <person name="Parrinello H."/>
            <person name="Journot L."/>
            <person name="Du K."/>
            <person name="Schartl M."/>
            <person name="Retaux S."/>
            <person name="Guiguen Y."/>
        </authorList>
    </citation>
    <scope>NUCLEOTIDE SEQUENCE [LARGE SCALE GENOMIC DNA]</scope>
    <source>
        <strain evidence="18">Pach_M1</strain>
        <tissue evidence="18">Testis</tissue>
    </source>
</reference>
<dbReference type="OrthoDB" id="10264956at2759"/>
<dbReference type="Gene3D" id="3.90.1480.20">
    <property type="entry name" value="Glycosyl transferase family 29"/>
    <property type="match status" value="1"/>
</dbReference>
<evidence type="ECO:0000256" key="11">
    <source>
        <dbReference type="ARBA" id="ARBA00023157"/>
    </source>
</evidence>
<organism evidence="18 19">
    <name type="scientific">Astyanax mexicanus</name>
    <name type="common">Blind cave fish</name>
    <name type="synonym">Astyanax fasciatus mexicanus</name>
    <dbReference type="NCBI Taxonomy" id="7994"/>
    <lineage>
        <taxon>Eukaryota</taxon>
        <taxon>Metazoa</taxon>
        <taxon>Chordata</taxon>
        <taxon>Craniata</taxon>
        <taxon>Vertebrata</taxon>
        <taxon>Euteleostomi</taxon>
        <taxon>Actinopterygii</taxon>
        <taxon>Neopterygii</taxon>
        <taxon>Teleostei</taxon>
        <taxon>Ostariophysi</taxon>
        <taxon>Characiformes</taxon>
        <taxon>Characoidei</taxon>
        <taxon>Acestrorhamphidae</taxon>
        <taxon>Acestrorhamphinae</taxon>
        <taxon>Astyanax</taxon>
    </lineage>
</organism>
<accession>A0A8T2LDU6</accession>
<evidence type="ECO:0000256" key="3">
    <source>
        <dbReference type="ARBA" id="ARBA00006003"/>
    </source>
</evidence>
<keyword evidence="12" id="KW-0325">Glycoprotein</keyword>
<comment type="similarity">
    <text evidence="3">Belongs to the glycosyltransferase 29 family.</text>
</comment>
<dbReference type="Proteomes" id="UP000752171">
    <property type="component" value="Unassembled WGS sequence"/>
</dbReference>
<evidence type="ECO:0000313" key="19">
    <source>
        <dbReference type="Proteomes" id="UP000752171"/>
    </source>
</evidence>
<comment type="subcellular location">
    <subcellularLocation>
        <location evidence="1">Golgi apparatus membrane</location>
        <topology evidence="1">Single-pass type II membrane protein</topology>
    </subcellularLocation>
</comment>
<evidence type="ECO:0000256" key="13">
    <source>
        <dbReference type="ARBA" id="ARBA00036348"/>
    </source>
</evidence>
<feature type="compositionally biased region" description="Low complexity" evidence="17">
    <location>
        <begin position="104"/>
        <end position="121"/>
    </location>
</feature>
<evidence type="ECO:0000256" key="17">
    <source>
        <dbReference type="SAM" id="MobiDB-lite"/>
    </source>
</evidence>
<dbReference type="GO" id="GO:0000139">
    <property type="term" value="C:Golgi membrane"/>
    <property type="evidence" value="ECO:0007669"/>
    <property type="project" value="UniProtKB-SubCell"/>
</dbReference>
<evidence type="ECO:0000256" key="1">
    <source>
        <dbReference type="ARBA" id="ARBA00004323"/>
    </source>
</evidence>
<evidence type="ECO:0000313" key="18">
    <source>
        <dbReference type="EMBL" id="KAG9268095.1"/>
    </source>
</evidence>
<comment type="catalytic activity">
    <reaction evidence="13">
        <text>a beta-D-galactosyl-(1-&gt;3)-N-acetyl-alpha-D-galactosaminyl derivative + CMP-N-acetyl-beta-neuraminate = a beta-D-galactosyl-(1-&gt;3)-[N-acetyl-alpha-neuraminyl-(2-&gt;6)]-N-acetyl-alpha-D-galactosaminyl derivative + CMP + H(+)</text>
        <dbReference type="Rhea" id="RHEA:11136"/>
        <dbReference type="ChEBI" id="CHEBI:15378"/>
        <dbReference type="ChEBI" id="CHEBI:57812"/>
        <dbReference type="ChEBI" id="CHEBI:60377"/>
        <dbReference type="ChEBI" id="CHEBI:133470"/>
        <dbReference type="ChEBI" id="CHEBI:140764"/>
        <dbReference type="EC" id="2.4.3.3"/>
    </reaction>
    <physiologicalReaction direction="left-to-right" evidence="13">
        <dbReference type="Rhea" id="RHEA:11137"/>
    </physiologicalReaction>
</comment>
<evidence type="ECO:0000256" key="4">
    <source>
        <dbReference type="ARBA" id="ARBA00022676"/>
    </source>
</evidence>
<dbReference type="GO" id="GO:0001665">
    <property type="term" value="F:alpha-N-acetylgalactosaminide alpha-2,6-sialyltransferase activity"/>
    <property type="evidence" value="ECO:0007669"/>
    <property type="project" value="UniProtKB-EC"/>
</dbReference>
<keyword evidence="11" id="KW-1015">Disulfide bond</keyword>
<evidence type="ECO:0000256" key="16">
    <source>
        <dbReference type="ARBA" id="ARBA00052285"/>
    </source>
</evidence>
<comment type="catalytic activity">
    <reaction evidence="16">
        <text>a 3-O-[N-acetyl-alpha-D-galactosaminyl]-L-threonyl-[protein] + CMP-N-acetyl-beta-neuraminate = a 3-O-[N-acetyl-alpha-neuraminosyl-(2-&gt;6)-N-acetyl-alpha-D-galactosaminyl]-L-threonyl-[protein] + CMP + H(+)</text>
        <dbReference type="Rhea" id="RHEA:81643"/>
        <dbReference type="Rhea" id="RHEA-COMP:11689"/>
        <dbReference type="Rhea" id="RHEA-COMP:19720"/>
        <dbReference type="ChEBI" id="CHEBI:15378"/>
        <dbReference type="ChEBI" id="CHEBI:57812"/>
        <dbReference type="ChEBI" id="CHEBI:60377"/>
        <dbReference type="ChEBI" id="CHEBI:87075"/>
        <dbReference type="ChEBI" id="CHEBI:231970"/>
    </reaction>
    <physiologicalReaction direction="left-to-right" evidence="16">
        <dbReference type="Rhea" id="RHEA:81644"/>
    </physiologicalReaction>
</comment>
<gene>
    <name evidence="18" type="primary">ST6GALNAC2</name>
    <name evidence="18" type="ORF">AMEX_G18995</name>
</gene>
<dbReference type="InterPro" id="IPR001675">
    <property type="entry name" value="Glyco_trans_29"/>
</dbReference>
<evidence type="ECO:0000256" key="7">
    <source>
        <dbReference type="ARBA" id="ARBA00022968"/>
    </source>
</evidence>
<keyword evidence="7" id="KW-0735">Signal-anchor</keyword>
<evidence type="ECO:0000256" key="5">
    <source>
        <dbReference type="ARBA" id="ARBA00022679"/>
    </source>
</evidence>
<comment type="catalytic activity">
    <reaction evidence="15">
        <text>a 3-O-[N-acetyl-alpha-neuraminyl-(2-&gt;3)-beta-D-galactosyl-(1-&gt;3)-N-acetyl-alpha-D-galactosaminyl]-L-threonyl-[protein] + CMP-N-acetyl-beta-neuraminate = a 3-O-{alpha-Neu5Ac-(2-&gt;3)-beta-D-Gal-(1-&gt;3)-[alpha-Neu5Ac-(2-&gt;6)]-alpha-D-GalNAc}-L-threonyl-[protein] + CMP + H(+)</text>
        <dbReference type="Rhea" id="RHEA:81659"/>
        <dbReference type="Rhea" id="RHEA-COMP:14417"/>
        <dbReference type="Rhea" id="RHEA-COMP:16763"/>
        <dbReference type="ChEBI" id="CHEBI:15378"/>
        <dbReference type="ChEBI" id="CHEBI:57812"/>
        <dbReference type="ChEBI" id="CHEBI:60377"/>
        <dbReference type="ChEBI" id="CHEBI:139598"/>
        <dbReference type="ChEBI" id="CHEBI:156398"/>
    </reaction>
    <physiologicalReaction direction="left-to-right" evidence="15">
        <dbReference type="Rhea" id="RHEA:81660"/>
    </physiologicalReaction>
</comment>